<evidence type="ECO:0000313" key="1">
    <source>
        <dbReference type="Proteomes" id="UP000887565"/>
    </source>
</evidence>
<organism evidence="1 2">
    <name type="scientific">Romanomermis culicivorax</name>
    <name type="common">Nematode worm</name>
    <dbReference type="NCBI Taxonomy" id="13658"/>
    <lineage>
        <taxon>Eukaryota</taxon>
        <taxon>Metazoa</taxon>
        <taxon>Ecdysozoa</taxon>
        <taxon>Nematoda</taxon>
        <taxon>Enoplea</taxon>
        <taxon>Dorylaimia</taxon>
        <taxon>Mermithida</taxon>
        <taxon>Mermithoidea</taxon>
        <taxon>Mermithidae</taxon>
        <taxon>Romanomermis</taxon>
    </lineage>
</organism>
<dbReference type="WBParaSite" id="nRc.2.0.1.t11118-RA">
    <property type="protein sequence ID" value="nRc.2.0.1.t11118-RA"/>
    <property type="gene ID" value="nRc.2.0.1.g11118"/>
</dbReference>
<dbReference type="AlphaFoldDB" id="A0A915IBF8"/>
<accession>A0A915IBF8</accession>
<evidence type="ECO:0000313" key="2">
    <source>
        <dbReference type="WBParaSite" id="nRc.2.0.1.t11118-RA"/>
    </source>
</evidence>
<sequence>MVGVHHRSPLIENPIVFPEEKA</sequence>
<keyword evidence="1" id="KW-1185">Reference proteome</keyword>
<proteinExistence type="predicted"/>
<dbReference type="Proteomes" id="UP000887565">
    <property type="component" value="Unplaced"/>
</dbReference>
<protein>
    <submittedName>
        <fullName evidence="2">Uncharacterized protein</fullName>
    </submittedName>
</protein>
<reference evidence="2" key="1">
    <citation type="submission" date="2022-11" db="UniProtKB">
        <authorList>
            <consortium name="WormBaseParasite"/>
        </authorList>
    </citation>
    <scope>IDENTIFICATION</scope>
</reference>
<name>A0A915IBF8_ROMCU</name>